<comment type="subcellular location">
    <subcellularLocation>
        <location evidence="1">Cell envelope</location>
    </subcellularLocation>
</comment>
<gene>
    <name evidence="6" type="ORF">GKP14_01705</name>
</gene>
<keyword evidence="3" id="KW-0813">Transport</keyword>
<keyword evidence="7" id="KW-1185">Reference proteome</keyword>
<reference evidence="7" key="1">
    <citation type="submission" date="2019-11" db="EMBL/GenBank/DDBJ databases">
        <authorList>
            <person name="Ren C."/>
            <person name="Wang H."/>
            <person name="Xu Y."/>
        </authorList>
    </citation>
    <scope>NUCLEOTIDE SEQUENCE [LARGE SCALE GENOMIC DNA]</scope>
    <source>
        <strain evidence="7">JNU-WLY1368</strain>
    </source>
</reference>
<evidence type="ECO:0000256" key="3">
    <source>
        <dbReference type="ARBA" id="ARBA00022448"/>
    </source>
</evidence>
<evidence type="ECO:0000256" key="2">
    <source>
        <dbReference type="ARBA" id="ARBA00008520"/>
    </source>
</evidence>
<dbReference type="Pfam" id="PF13416">
    <property type="entry name" value="SBP_bac_8"/>
    <property type="match status" value="1"/>
</dbReference>
<dbReference type="RefSeq" id="WP_174403009.1">
    <property type="nucleotide sequence ID" value="NZ_CP046161.1"/>
</dbReference>
<organism evidence="6 7">
    <name type="scientific">Caproicibacterium lactatifermentans</name>
    <dbReference type="NCBI Taxonomy" id="2666138"/>
    <lineage>
        <taxon>Bacteria</taxon>
        <taxon>Bacillati</taxon>
        <taxon>Bacillota</taxon>
        <taxon>Clostridia</taxon>
        <taxon>Eubacteriales</taxon>
        <taxon>Oscillospiraceae</taxon>
        <taxon>Caproicibacterium</taxon>
    </lineage>
</organism>
<dbReference type="Proteomes" id="UP000509623">
    <property type="component" value="Chromosome"/>
</dbReference>
<sequence length="467" mass="50356">MRKSAKRIFAAVLAASLAAVSFAGCGESTSSSAAGGAASGASTAAGAGKGQVYYLNFKPEQADQFSAIAKAYTEKTGVQVKVQTAASGTYEQTLKSEMAKSDAPTIFICNGPVGYKTWGSYCADLTNADMTKHLTDNSLALKDGSKVVGLPLAVEGYGIIYNQAIMDKYFKLDGAKAKSVDEINNFAKLKAVVEDMTAKKSKLGIKGVFASTSLKNGEDWRWQTHLANVPITHELQDSNINVNSSVKEIQFKYANEYKNIFDLYLNNSVTDKKMLGSKSVGDSTGEFALGQAAMMQNGNWVWSDIGKVDGNVVDKNDVKFLPIYTGHSGEEKQGLCIGTENFACINNKASAADQKASQDFLNWLYTGEGMDYVTKNATDGGLGFIAPYDTFKGKSPDDPLAKQVSEWQNKSGIKTVPWDFTCFPSQNFKNKFGADLLSYAQGQKSWDDVKSDVVKTWKTEAAASTQS</sequence>
<accession>A0ABX6PUB7</accession>
<feature type="signal peptide" evidence="5">
    <location>
        <begin position="1"/>
        <end position="23"/>
    </location>
</feature>
<name>A0ABX6PUB7_9FIRM</name>
<dbReference type="PROSITE" id="PS51257">
    <property type="entry name" value="PROKAR_LIPOPROTEIN"/>
    <property type="match status" value="1"/>
</dbReference>
<dbReference type="SUPFAM" id="SSF53850">
    <property type="entry name" value="Periplasmic binding protein-like II"/>
    <property type="match status" value="1"/>
</dbReference>
<protein>
    <submittedName>
        <fullName evidence="6">Extracellular solute-binding protein</fullName>
    </submittedName>
</protein>
<dbReference type="PANTHER" id="PTHR43649:SF31">
    <property type="entry name" value="SN-GLYCEROL-3-PHOSPHATE-BINDING PERIPLASMIC PROTEIN UGPB"/>
    <property type="match status" value="1"/>
</dbReference>
<dbReference type="PANTHER" id="PTHR43649">
    <property type="entry name" value="ARABINOSE-BINDING PROTEIN-RELATED"/>
    <property type="match status" value="1"/>
</dbReference>
<evidence type="ECO:0000256" key="1">
    <source>
        <dbReference type="ARBA" id="ARBA00004196"/>
    </source>
</evidence>
<keyword evidence="4 5" id="KW-0732">Signal</keyword>
<proteinExistence type="inferred from homology"/>
<evidence type="ECO:0000313" key="7">
    <source>
        <dbReference type="Proteomes" id="UP000509623"/>
    </source>
</evidence>
<dbReference type="Gene3D" id="3.40.190.10">
    <property type="entry name" value="Periplasmic binding protein-like II"/>
    <property type="match status" value="2"/>
</dbReference>
<dbReference type="InterPro" id="IPR050490">
    <property type="entry name" value="Bact_solute-bd_prot1"/>
</dbReference>
<dbReference type="InterPro" id="IPR006059">
    <property type="entry name" value="SBP"/>
</dbReference>
<evidence type="ECO:0000313" key="6">
    <source>
        <dbReference type="EMBL" id="QKO29838.1"/>
    </source>
</evidence>
<comment type="similarity">
    <text evidence="2">Belongs to the bacterial solute-binding protein 1 family.</text>
</comment>
<feature type="chain" id="PRO_5046247837" evidence="5">
    <location>
        <begin position="24"/>
        <end position="467"/>
    </location>
</feature>
<dbReference type="EMBL" id="CP046161">
    <property type="protein sequence ID" value="QKO29838.1"/>
    <property type="molecule type" value="Genomic_DNA"/>
</dbReference>
<evidence type="ECO:0000256" key="5">
    <source>
        <dbReference type="SAM" id="SignalP"/>
    </source>
</evidence>
<evidence type="ECO:0000256" key="4">
    <source>
        <dbReference type="ARBA" id="ARBA00022729"/>
    </source>
</evidence>